<dbReference type="RefSeq" id="WP_283764744.1">
    <property type="nucleotide sequence ID" value="NZ_JAQOSO010000087.1"/>
</dbReference>
<accession>A0ABT7BB16</accession>
<gene>
    <name evidence="1" type="ORF">PMG25_16630</name>
</gene>
<organism evidence="1 2">
    <name type="scientific">Roseofilum capinflatum BLCC-M114</name>
    <dbReference type="NCBI Taxonomy" id="3022440"/>
    <lineage>
        <taxon>Bacteria</taxon>
        <taxon>Bacillati</taxon>
        <taxon>Cyanobacteriota</taxon>
        <taxon>Cyanophyceae</taxon>
        <taxon>Desertifilales</taxon>
        <taxon>Desertifilaceae</taxon>
        <taxon>Roseofilum</taxon>
        <taxon>Roseofilum capinflatum</taxon>
    </lineage>
</organism>
<comment type="caution">
    <text evidence="1">The sequence shown here is derived from an EMBL/GenBank/DDBJ whole genome shotgun (WGS) entry which is preliminary data.</text>
</comment>
<dbReference type="EMBL" id="JAQOSO010000087">
    <property type="protein sequence ID" value="MDJ1175716.1"/>
    <property type="molecule type" value="Genomic_DNA"/>
</dbReference>
<keyword evidence="2" id="KW-1185">Reference proteome</keyword>
<sequence>MYILDTDHLSLIQRNGEEGKRILEKLAGMKDVEIADMKIVNC</sequence>
<proteinExistence type="predicted"/>
<evidence type="ECO:0000313" key="2">
    <source>
        <dbReference type="Proteomes" id="UP001235849"/>
    </source>
</evidence>
<evidence type="ECO:0000313" key="1">
    <source>
        <dbReference type="EMBL" id="MDJ1175716.1"/>
    </source>
</evidence>
<reference evidence="1 2" key="1">
    <citation type="submission" date="2023-01" db="EMBL/GenBank/DDBJ databases">
        <title>Novel diversity within Roseofilum (Cyanobacteria; Desertifilaceae) from marine benthic mats with descriptions of four novel species.</title>
        <authorList>
            <person name="Wang Y."/>
            <person name="Berthold D.E."/>
            <person name="Hu J."/>
            <person name="Lefler F.W."/>
            <person name="Laughinghouse H.D. IV."/>
        </authorList>
    </citation>
    <scope>NUCLEOTIDE SEQUENCE [LARGE SCALE GENOMIC DNA]</scope>
    <source>
        <strain evidence="1 2">BLCC-M114</strain>
    </source>
</reference>
<dbReference type="Proteomes" id="UP001235849">
    <property type="component" value="Unassembled WGS sequence"/>
</dbReference>
<protein>
    <submittedName>
        <fullName evidence="1">Uncharacterized protein</fullName>
    </submittedName>
</protein>
<name>A0ABT7BB16_9CYAN</name>